<dbReference type="Proteomes" id="UP000314294">
    <property type="component" value="Unassembled WGS sequence"/>
</dbReference>
<protein>
    <submittedName>
        <fullName evidence="2">Uncharacterized protein</fullName>
    </submittedName>
</protein>
<evidence type="ECO:0000256" key="1">
    <source>
        <dbReference type="SAM" id="MobiDB-lite"/>
    </source>
</evidence>
<dbReference type="EMBL" id="SRLO01000030">
    <property type="protein sequence ID" value="TNN83977.1"/>
    <property type="molecule type" value="Genomic_DNA"/>
</dbReference>
<evidence type="ECO:0000313" key="2">
    <source>
        <dbReference type="EMBL" id="TNN83977.1"/>
    </source>
</evidence>
<dbReference type="AlphaFoldDB" id="A0A4Z2J1T3"/>
<evidence type="ECO:0000313" key="3">
    <source>
        <dbReference type="Proteomes" id="UP000314294"/>
    </source>
</evidence>
<name>A0A4Z2J1T3_9TELE</name>
<feature type="region of interest" description="Disordered" evidence="1">
    <location>
        <begin position="1"/>
        <end position="27"/>
    </location>
</feature>
<keyword evidence="3" id="KW-1185">Reference proteome</keyword>
<reference evidence="2 3" key="1">
    <citation type="submission" date="2019-03" db="EMBL/GenBank/DDBJ databases">
        <title>First draft genome of Liparis tanakae, snailfish: a comprehensive survey of snailfish specific genes.</title>
        <authorList>
            <person name="Kim W."/>
            <person name="Song I."/>
            <person name="Jeong J.-H."/>
            <person name="Kim D."/>
            <person name="Kim S."/>
            <person name="Ryu S."/>
            <person name="Song J.Y."/>
            <person name="Lee S.K."/>
        </authorList>
    </citation>
    <scope>NUCLEOTIDE SEQUENCE [LARGE SCALE GENOMIC DNA]</scope>
    <source>
        <tissue evidence="2">Muscle</tissue>
    </source>
</reference>
<sequence length="211" mass="23475">MWPMSSLPQAQGRRRHPPIGRLKEGHLSPACQGQVTSRWAWLVLNRALSPILFHHDTTISHQTQHRCTWTALPRLATLPSIRPRKARGLLRYKLAVNSGPDFDFPYARVPVRYTVDPDFSIPSRQQSAHIGFLRHPLQGTLQAPTATDKGGCFVRRNMSAWAPSVTNPKKGLQPVAGWRGGGVAGWRVGVVRPNDFMEETAIPSLQVVPST</sequence>
<gene>
    <name evidence="2" type="ORF">EYF80_005848</name>
</gene>
<proteinExistence type="predicted"/>
<organism evidence="2 3">
    <name type="scientific">Liparis tanakae</name>
    <name type="common">Tanaka's snailfish</name>
    <dbReference type="NCBI Taxonomy" id="230148"/>
    <lineage>
        <taxon>Eukaryota</taxon>
        <taxon>Metazoa</taxon>
        <taxon>Chordata</taxon>
        <taxon>Craniata</taxon>
        <taxon>Vertebrata</taxon>
        <taxon>Euteleostomi</taxon>
        <taxon>Actinopterygii</taxon>
        <taxon>Neopterygii</taxon>
        <taxon>Teleostei</taxon>
        <taxon>Neoteleostei</taxon>
        <taxon>Acanthomorphata</taxon>
        <taxon>Eupercaria</taxon>
        <taxon>Perciformes</taxon>
        <taxon>Cottioidei</taxon>
        <taxon>Cottales</taxon>
        <taxon>Liparidae</taxon>
        <taxon>Liparis</taxon>
    </lineage>
</organism>
<comment type="caution">
    <text evidence="2">The sequence shown here is derived from an EMBL/GenBank/DDBJ whole genome shotgun (WGS) entry which is preliminary data.</text>
</comment>
<accession>A0A4Z2J1T3</accession>